<sequence length="271" mass="28391">MPLIVVSSPKGGVGKTTLAGNLAFALAQAGEQVVALDFDPQNSLRLHFGLSINTPGFAQAPWTVAGRPQLSTHMVMGVRVLPFGHVPNVELPRLEARVLAGEGALAAECARLASGGAYVVVDQAPGVSVYLEEMRRAADLELVVLLADAVSLSLVPKIESGHFTTGRLPSSVAKRYVLNQVDPARRLNHDVASLLGSLLKDGVVGAIHRDECVAEAAAAQSPILSRKTASRAAADIADLASKVRALVPPPAASSPKAAPGFGRRALRWWTR</sequence>
<reference evidence="1 2" key="1">
    <citation type="submission" date="2019-06" db="EMBL/GenBank/DDBJ databases">
        <title>Genomic Encyclopedia of Type Strains, Phase IV (KMG-V): Genome sequencing to study the core and pangenomes of soil and plant-associated prokaryotes.</title>
        <authorList>
            <person name="Whitman W."/>
        </authorList>
    </citation>
    <scope>NUCLEOTIDE SEQUENCE [LARGE SCALE GENOMIC DNA]</scope>
    <source>
        <strain evidence="1 2">BR 11622</strain>
    </source>
</reference>
<dbReference type="InterPro" id="IPR050678">
    <property type="entry name" value="DNA_Partitioning_ATPase"/>
</dbReference>
<dbReference type="Proteomes" id="UP000315751">
    <property type="component" value="Unassembled WGS sequence"/>
</dbReference>
<evidence type="ECO:0000313" key="2">
    <source>
        <dbReference type="Proteomes" id="UP000315751"/>
    </source>
</evidence>
<dbReference type="Gene3D" id="3.40.50.300">
    <property type="entry name" value="P-loop containing nucleotide triphosphate hydrolases"/>
    <property type="match status" value="1"/>
</dbReference>
<dbReference type="InterPro" id="IPR027417">
    <property type="entry name" value="P-loop_NTPase"/>
</dbReference>
<dbReference type="Pfam" id="PF06564">
    <property type="entry name" value="CBP_BcsQ"/>
    <property type="match status" value="1"/>
</dbReference>
<dbReference type="SUPFAM" id="SSF52540">
    <property type="entry name" value="P-loop containing nucleoside triphosphate hydrolases"/>
    <property type="match status" value="1"/>
</dbReference>
<dbReference type="CDD" id="cd02042">
    <property type="entry name" value="ParAB_family"/>
    <property type="match status" value="1"/>
</dbReference>
<evidence type="ECO:0000313" key="1">
    <source>
        <dbReference type="EMBL" id="TWB35722.1"/>
    </source>
</evidence>
<keyword evidence="2" id="KW-1185">Reference proteome</keyword>
<gene>
    <name evidence="1" type="ORF">FBZ90_1196</name>
</gene>
<dbReference type="RefSeq" id="WP_186456023.1">
    <property type="nucleotide sequence ID" value="NZ_VITR01000019.1"/>
</dbReference>
<dbReference type="PANTHER" id="PTHR13696">
    <property type="entry name" value="P-LOOP CONTAINING NUCLEOSIDE TRIPHOSPHATE HYDROLASE"/>
    <property type="match status" value="1"/>
</dbReference>
<dbReference type="EMBL" id="VITR01000019">
    <property type="protein sequence ID" value="TWB35722.1"/>
    <property type="molecule type" value="Genomic_DNA"/>
</dbReference>
<proteinExistence type="predicted"/>
<comment type="caution">
    <text evidence="1">The sequence shown here is derived from an EMBL/GenBank/DDBJ whole genome shotgun (WGS) entry which is preliminary data.</text>
</comment>
<name>A0A560GNZ2_9PROT</name>
<protein>
    <submittedName>
        <fullName evidence="1">Cellulose synthase operon protein YhjQ</fullName>
    </submittedName>
</protein>
<dbReference type="AlphaFoldDB" id="A0A560GNZ2"/>
<organism evidence="1 2">
    <name type="scientific">Nitrospirillum amazonense</name>
    <dbReference type="NCBI Taxonomy" id="28077"/>
    <lineage>
        <taxon>Bacteria</taxon>
        <taxon>Pseudomonadati</taxon>
        <taxon>Pseudomonadota</taxon>
        <taxon>Alphaproteobacteria</taxon>
        <taxon>Rhodospirillales</taxon>
        <taxon>Azospirillaceae</taxon>
        <taxon>Nitrospirillum</taxon>
    </lineage>
</organism>
<dbReference type="InterPro" id="IPR017746">
    <property type="entry name" value="Cellulose_synthase_operon_BcsQ"/>
</dbReference>
<dbReference type="PANTHER" id="PTHR13696:SF99">
    <property type="entry name" value="COBYRINIC ACID AC-DIAMIDE SYNTHASE"/>
    <property type="match status" value="1"/>
</dbReference>
<accession>A0A560GNZ2</accession>